<evidence type="ECO:0000313" key="2">
    <source>
        <dbReference type="EMBL" id="MFD0888499.1"/>
    </source>
</evidence>
<keyword evidence="1" id="KW-1133">Transmembrane helix</keyword>
<reference evidence="3" key="1">
    <citation type="journal article" date="2019" name="Int. J. Syst. Evol. Microbiol.">
        <title>The Global Catalogue of Microorganisms (GCM) 10K type strain sequencing project: providing services to taxonomists for standard genome sequencing and annotation.</title>
        <authorList>
            <consortium name="The Broad Institute Genomics Platform"/>
            <consortium name="The Broad Institute Genome Sequencing Center for Infectious Disease"/>
            <person name="Wu L."/>
            <person name="Ma J."/>
        </authorList>
    </citation>
    <scope>NUCLEOTIDE SEQUENCE [LARGE SCALE GENOMIC DNA]</scope>
    <source>
        <strain evidence="3">CCUG 62974</strain>
    </source>
</reference>
<dbReference type="Proteomes" id="UP001597024">
    <property type="component" value="Unassembled WGS sequence"/>
</dbReference>
<organism evidence="2 3">
    <name type="scientific">Streptosporangium algeriense</name>
    <dbReference type="NCBI Taxonomy" id="1682748"/>
    <lineage>
        <taxon>Bacteria</taxon>
        <taxon>Bacillati</taxon>
        <taxon>Actinomycetota</taxon>
        <taxon>Actinomycetes</taxon>
        <taxon>Streptosporangiales</taxon>
        <taxon>Streptosporangiaceae</taxon>
        <taxon>Streptosporangium</taxon>
    </lineage>
</organism>
<evidence type="ECO:0008006" key="4">
    <source>
        <dbReference type="Google" id="ProtNLM"/>
    </source>
</evidence>
<dbReference type="EMBL" id="JBHTHX010001361">
    <property type="protein sequence ID" value="MFD0888499.1"/>
    <property type="molecule type" value="Genomic_DNA"/>
</dbReference>
<sequence>MNEKHIAESAEEAPYQQVRLVVIGAAFGALMLGASLAVALSGSSAPEMPRLPAMPNSSSLPIPSILPTFLPKDFPTALPSLPPDLRIPDFVLEKAP</sequence>
<evidence type="ECO:0000313" key="3">
    <source>
        <dbReference type="Proteomes" id="UP001597024"/>
    </source>
</evidence>
<comment type="caution">
    <text evidence="2">The sequence shown here is derived from an EMBL/GenBank/DDBJ whole genome shotgun (WGS) entry which is preliminary data.</text>
</comment>
<evidence type="ECO:0000256" key="1">
    <source>
        <dbReference type="SAM" id="Phobius"/>
    </source>
</evidence>
<name>A0ABW3DXG2_9ACTN</name>
<accession>A0ABW3DXG2</accession>
<protein>
    <recommendedName>
        <fullName evidence="4">Energy transducer TonB</fullName>
    </recommendedName>
</protein>
<keyword evidence="1" id="KW-0472">Membrane</keyword>
<feature type="transmembrane region" description="Helical" evidence="1">
    <location>
        <begin position="20"/>
        <end position="40"/>
    </location>
</feature>
<gene>
    <name evidence="2" type="ORF">ACFQ08_28530</name>
</gene>
<keyword evidence="3" id="KW-1185">Reference proteome</keyword>
<keyword evidence="1" id="KW-0812">Transmembrane</keyword>
<proteinExistence type="predicted"/>